<dbReference type="AlphaFoldDB" id="A0A438DFS2"/>
<reference evidence="1 2" key="1">
    <citation type="journal article" date="2018" name="PLoS Genet.">
        <title>Population sequencing reveals clonal diversity and ancestral inbreeding in the grapevine cultivar Chardonnay.</title>
        <authorList>
            <person name="Roach M.J."/>
            <person name="Johnson D.L."/>
            <person name="Bohlmann J."/>
            <person name="van Vuuren H.J."/>
            <person name="Jones S.J."/>
            <person name="Pretorius I.S."/>
            <person name="Schmidt S.A."/>
            <person name="Borneman A.R."/>
        </authorList>
    </citation>
    <scope>NUCLEOTIDE SEQUENCE [LARGE SCALE GENOMIC DNA]</scope>
    <source>
        <strain evidence="2">cv. Chardonnay</strain>
        <tissue evidence="1">Leaf</tissue>
    </source>
</reference>
<evidence type="ECO:0000313" key="1">
    <source>
        <dbReference type="EMBL" id="RVW34290.1"/>
    </source>
</evidence>
<proteinExistence type="predicted"/>
<organism evidence="1 2">
    <name type="scientific">Vitis vinifera</name>
    <name type="common">Grape</name>
    <dbReference type="NCBI Taxonomy" id="29760"/>
    <lineage>
        <taxon>Eukaryota</taxon>
        <taxon>Viridiplantae</taxon>
        <taxon>Streptophyta</taxon>
        <taxon>Embryophyta</taxon>
        <taxon>Tracheophyta</taxon>
        <taxon>Spermatophyta</taxon>
        <taxon>Magnoliopsida</taxon>
        <taxon>eudicotyledons</taxon>
        <taxon>Gunneridae</taxon>
        <taxon>Pentapetalae</taxon>
        <taxon>rosids</taxon>
        <taxon>Vitales</taxon>
        <taxon>Vitaceae</taxon>
        <taxon>Viteae</taxon>
        <taxon>Vitis</taxon>
    </lineage>
</organism>
<protein>
    <submittedName>
        <fullName evidence="1">Uncharacterized protein</fullName>
    </submittedName>
</protein>
<sequence length="84" mass="9458">MQSLNRFRCLSLASPCFRWLASRGSCRKLFIGGIPLVLYACESINWGKGHDHSYNARIFQPHPEYRHNMGVGGGYEILVGSELS</sequence>
<gene>
    <name evidence="1" type="ORF">CK203_092987</name>
</gene>
<dbReference type="EMBL" id="QGNW01001646">
    <property type="protein sequence ID" value="RVW34290.1"/>
    <property type="molecule type" value="Genomic_DNA"/>
</dbReference>
<accession>A0A438DFS2</accession>
<dbReference type="Proteomes" id="UP000288805">
    <property type="component" value="Unassembled WGS sequence"/>
</dbReference>
<name>A0A438DFS2_VITVI</name>
<comment type="caution">
    <text evidence="1">The sequence shown here is derived from an EMBL/GenBank/DDBJ whole genome shotgun (WGS) entry which is preliminary data.</text>
</comment>
<evidence type="ECO:0000313" key="2">
    <source>
        <dbReference type="Proteomes" id="UP000288805"/>
    </source>
</evidence>